<name>A0ABY8UFI2_TETOB</name>
<proteinExistence type="predicted"/>
<feature type="compositionally biased region" description="Low complexity" evidence="2">
    <location>
        <begin position="144"/>
        <end position="157"/>
    </location>
</feature>
<accession>A0ABY8UFI2</accession>
<sequence length="157" mass="16723">MPAAGASAGKQQQQLSKVGGCPVWFPGAREASGDDSWYLGCPPTCRLFVGNIGSWVDEDALLGYFGKYGNVVDVQVMWNTKMLARGRRVNREFAFISYASPREAARAVHWLDGCRLPDLEKDRNGITVEYENGEGEAGSGSGGASSNAGSVVMAGAR</sequence>
<organism evidence="4 5">
    <name type="scientific">Tetradesmus obliquus</name>
    <name type="common">Green alga</name>
    <name type="synonym">Acutodesmus obliquus</name>
    <dbReference type="NCBI Taxonomy" id="3088"/>
    <lineage>
        <taxon>Eukaryota</taxon>
        <taxon>Viridiplantae</taxon>
        <taxon>Chlorophyta</taxon>
        <taxon>core chlorophytes</taxon>
        <taxon>Chlorophyceae</taxon>
        <taxon>CS clade</taxon>
        <taxon>Sphaeropleales</taxon>
        <taxon>Scenedesmaceae</taxon>
        <taxon>Tetradesmus</taxon>
    </lineage>
</organism>
<gene>
    <name evidence="4" type="ORF">OEZ85_005975</name>
</gene>
<evidence type="ECO:0000256" key="1">
    <source>
        <dbReference type="PROSITE-ProRule" id="PRU00176"/>
    </source>
</evidence>
<feature type="domain" description="RRM" evidence="3">
    <location>
        <begin position="45"/>
        <end position="133"/>
    </location>
</feature>
<dbReference type="Gene3D" id="3.30.70.330">
    <property type="match status" value="1"/>
</dbReference>
<dbReference type="Proteomes" id="UP001244341">
    <property type="component" value="Chromosome 11b"/>
</dbReference>
<reference evidence="4 5" key="1">
    <citation type="submission" date="2023-05" db="EMBL/GenBank/DDBJ databases">
        <title>A 100% complete, gapless, phased diploid assembly of the Scenedesmus obliquus UTEX 3031 genome.</title>
        <authorList>
            <person name="Biondi T.C."/>
            <person name="Hanschen E.R."/>
            <person name="Kwon T."/>
            <person name="Eng W."/>
            <person name="Kruse C.P.S."/>
            <person name="Koehler S.I."/>
            <person name="Kunde Y."/>
            <person name="Gleasner C.D."/>
            <person name="You Mak K.T."/>
            <person name="Polle J."/>
            <person name="Hovde B.T."/>
            <person name="Starkenburg S.R."/>
        </authorList>
    </citation>
    <scope>NUCLEOTIDE SEQUENCE [LARGE SCALE GENOMIC DNA]</scope>
    <source>
        <strain evidence="4 5">DOE0152z</strain>
    </source>
</reference>
<dbReference type="SUPFAM" id="SSF54928">
    <property type="entry name" value="RNA-binding domain, RBD"/>
    <property type="match status" value="1"/>
</dbReference>
<protein>
    <recommendedName>
        <fullName evidence="3">RRM domain-containing protein</fullName>
    </recommendedName>
</protein>
<dbReference type="Pfam" id="PF00076">
    <property type="entry name" value="RRM_1"/>
    <property type="match status" value="1"/>
</dbReference>
<evidence type="ECO:0000313" key="4">
    <source>
        <dbReference type="EMBL" id="WIA20125.1"/>
    </source>
</evidence>
<dbReference type="SMART" id="SM00360">
    <property type="entry name" value="RRM"/>
    <property type="match status" value="1"/>
</dbReference>
<dbReference type="InterPro" id="IPR000504">
    <property type="entry name" value="RRM_dom"/>
</dbReference>
<dbReference type="PANTHER" id="PTHR15241:SF304">
    <property type="entry name" value="RRM DOMAIN-CONTAINING PROTEIN"/>
    <property type="match status" value="1"/>
</dbReference>
<dbReference type="InterPro" id="IPR035979">
    <property type="entry name" value="RBD_domain_sf"/>
</dbReference>
<dbReference type="PROSITE" id="PS50102">
    <property type="entry name" value="RRM"/>
    <property type="match status" value="1"/>
</dbReference>
<dbReference type="EMBL" id="CP126218">
    <property type="protein sequence ID" value="WIA20125.1"/>
    <property type="molecule type" value="Genomic_DNA"/>
</dbReference>
<keyword evidence="5" id="KW-1185">Reference proteome</keyword>
<evidence type="ECO:0000313" key="5">
    <source>
        <dbReference type="Proteomes" id="UP001244341"/>
    </source>
</evidence>
<feature type="region of interest" description="Disordered" evidence="2">
    <location>
        <begin position="131"/>
        <end position="157"/>
    </location>
</feature>
<dbReference type="PANTHER" id="PTHR15241">
    <property type="entry name" value="TRANSFORMER-2-RELATED"/>
    <property type="match status" value="1"/>
</dbReference>
<evidence type="ECO:0000256" key="2">
    <source>
        <dbReference type="SAM" id="MobiDB-lite"/>
    </source>
</evidence>
<keyword evidence="1" id="KW-0694">RNA-binding</keyword>
<evidence type="ECO:0000259" key="3">
    <source>
        <dbReference type="PROSITE" id="PS50102"/>
    </source>
</evidence>
<dbReference type="InterPro" id="IPR012677">
    <property type="entry name" value="Nucleotide-bd_a/b_plait_sf"/>
</dbReference>
<dbReference type="CDD" id="cd00590">
    <property type="entry name" value="RRM_SF"/>
    <property type="match status" value="1"/>
</dbReference>